<reference evidence="3" key="1">
    <citation type="submission" date="2023-05" db="EMBL/GenBank/DDBJ databases">
        <title>Metabolic capabilities are highly conserved among human nasal-associated Corynebacterium species in pangenomic analyses.</title>
        <authorList>
            <person name="Tran T.H."/>
            <person name="Roberts A.Q."/>
            <person name="Escapa I.F."/>
            <person name="Gao W."/>
            <person name="Conlan S."/>
            <person name="Kong H."/>
            <person name="Segre J.A."/>
            <person name="Kelly M.S."/>
            <person name="Lemon K.P."/>
        </authorList>
    </citation>
    <scope>NUCLEOTIDE SEQUENCE</scope>
    <source>
        <strain evidence="3">KPL2773</strain>
    </source>
</reference>
<evidence type="ECO:0000313" key="3">
    <source>
        <dbReference type="EMBL" id="MDK4306963.1"/>
    </source>
</evidence>
<feature type="domain" description="DUF4143" evidence="2">
    <location>
        <begin position="201"/>
        <end position="355"/>
    </location>
</feature>
<comment type="caution">
    <text evidence="3">The sequence shown here is derived from an EMBL/GenBank/DDBJ whole genome shotgun (WGS) entry which is preliminary data.</text>
</comment>
<dbReference type="InterPro" id="IPR041682">
    <property type="entry name" value="AAA_14"/>
</dbReference>
<dbReference type="Proteomes" id="UP001224412">
    <property type="component" value="Unassembled WGS sequence"/>
</dbReference>
<evidence type="ECO:0000259" key="2">
    <source>
        <dbReference type="Pfam" id="PF13635"/>
    </source>
</evidence>
<gene>
    <name evidence="3" type="ORF">QPX42_05280</name>
</gene>
<dbReference type="InterPro" id="IPR027417">
    <property type="entry name" value="P-loop_NTPase"/>
</dbReference>
<sequence length="408" mass="44502">MVLSQDYIPRIADVFVEQSLRRTGALLIEGPKGCGKTATARHHAESEIKVDIDPDVEISMGVDPALVLQGPTPRVLDEWQAQPKLWDVVRHEIDGRGQPGQFILTGSTAPAEAVQGHSGTGRFSRLTMHTMTLAESGESTGQASLLNMVKGEAPRVGKTELTIHDLAERICRGGWPGFLRLSVADAQANLRDYVRTIVELDISTPDKVKRNPARVLRVMRSLARGIGTEMSTTAIATDAELHRETAIDYLDSLERIFIRQDQPAWSQSLRSRTPLRKAAKRHFADPALAVAALQKQPDDLLHDFEFFSQLFESLVVHELCALTNEPVYHARLGDGTEVDAITTLAGRTVLVEIKLGHHPNVVNGAAASLQKFAAVMPEPAEFLVVTGGGMSYRRPDGVNVIAIGALGR</sequence>
<dbReference type="InterPro" id="IPR025420">
    <property type="entry name" value="DUF4143"/>
</dbReference>
<dbReference type="PANTHER" id="PTHR43566">
    <property type="entry name" value="CONSERVED PROTEIN"/>
    <property type="match status" value="1"/>
</dbReference>
<dbReference type="Pfam" id="PF13173">
    <property type="entry name" value="AAA_14"/>
    <property type="match status" value="1"/>
</dbReference>
<evidence type="ECO:0000313" key="4">
    <source>
        <dbReference type="Proteomes" id="UP001224412"/>
    </source>
</evidence>
<dbReference type="SUPFAM" id="SSF52540">
    <property type="entry name" value="P-loop containing nucleoside triphosphate hydrolases"/>
    <property type="match status" value="1"/>
</dbReference>
<name>A0AAP4BPI9_9CORY</name>
<dbReference type="Pfam" id="PF13635">
    <property type="entry name" value="DUF4143"/>
    <property type="match status" value="1"/>
</dbReference>
<feature type="domain" description="AAA" evidence="1">
    <location>
        <begin position="25"/>
        <end position="135"/>
    </location>
</feature>
<dbReference type="AlphaFoldDB" id="A0AAP4BPI9"/>
<evidence type="ECO:0000259" key="1">
    <source>
        <dbReference type="Pfam" id="PF13173"/>
    </source>
</evidence>
<dbReference type="EMBL" id="JASNVH010000007">
    <property type="protein sequence ID" value="MDK4306963.1"/>
    <property type="molecule type" value="Genomic_DNA"/>
</dbReference>
<proteinExistence type="predicted"/>
<accession>A0AAP4BPI9</accession>
<dbReference type="RefSeq" id="WP_284589314.1">
    <property type="nucleotide sequence ID" value="NZ_JASNUC010000019.1"/>
</dbReference>
<dbReference type="PANTHER" id="PTHR43566:SF2">
    <property type="entry name" value="DUF4143 DOMAIN-CONTAINING PROTEIN"/>
    <property type="match status" value="1"/>
</dbReference>
<organism evidence="3 4">
    <name type="scientific">Corynebacterium pseudodiphtheriticum</name>
    <dbReference type="NCBI Taxonomy" id="37637"/>
    <lineage>
        <taxon>Bacteria</taxon>
        <taxon>Bacillati</taxon>
        <taxon>Actinomycetota</taxon>
        <taxon>Actinomycetes</taxon>
        <taxon>Mycobacteriales</taxon>
        <taxon>Corynebacteriaceae</taxon>
        <taxon>Corynebacterium</taxon>
    </lineage>
</organism>
<protein>
    <submittedName>
        <fullName evidence="3">DUF4143 domain-containing protein</fullName>
    </submittedName>
</protein>